<dbReference type="SUPFAM" id="SSF47598">
    <property type="entry name" value="Ribbon-helix-helix"/>
    <property type="match status" value="1"/>
</dbReference>
<comment type="caution">
    <text evidence="1">The sequence shown here is derived from an EMBL/GenBank/DDBJ whole genome shotgun (WGS) entry which is preliminary data.</text>
</comment>
<reference evidence="2" key="1">
    <citation type="journal article" date="2019" name="Int. J. Syst. Evol. Microbiol.">
        <title>The Global Catalogue of Microorganisms (GCM) 10K type strain sequencing project: providing services to taxonomists for standard genome sequencing and annotation.</title>
        <authorList>
            <consortium name="The Broad Institute Genomics Platform"/>
            <consortium name="The Broad Institute Genome Sequencing Center for Infectious Disease"/>
            <person name="Wu L."/>
            <person name="Ma J."/>
        </authorList>
    </citation>
    <scope>NUCLEOTIDE SEQUENCE [LARGE SCALE GENOMIC DNA]</scope>
    <source>
        <strain evidence="2">KCTC 23314</strain>
    </source>
</reference>
<dbReference type="InterPro" id="IPR010985">
    <property type="entry name" value="Ribbon_hlx_hlx"/>
</dbReference>
<dbReference type="Proteomes" id="UP000626210">
    <property type="component" value="Unassembled WGS sequence"/>
</dbReference>
<proteinExistence type="predicted"/>
<evidence type="ECO:0000313" key="1">
    <source>
        <dbReference type="EMBL" id="GHC95531.1"/>
    </source>
</evidence>
<evidence type="ECO:0008006" key="3">
    <source>
        <dbReference type="Google" id="ProtNLM"/>
    </source>
</evidence>
<sequence>MSTTSLKLPEDVKQLAAAAAQQHGVTLHAFMVEAIRAAAVAAERRAAFVADAQAARAEALESGKAFDADEVHAYLRARAQGQAVPRPKARTWRG</sequence>
<protein>
    <recommendedName>
        <fullName evidence="3">Transcriptional regulator</fullName>
    </recommendedName>
</protein>
<name>A0ABQ3G7Q4_9BURK</name>
<keyword evidence="2" id="KW-1185">Reference proteome</keyword>
<organism evidence="1 2">
    <name type="scientific">Pseudorhodoferax aquiterrae</name>
    <dbReference type="NCBI Taxonomy" id="747304"/>
    <lineage>
        <taxon>Bacteria</taxon>
        <taxon>Pseudomonadati</taxon>
        <taxon>Pseudomonadota</taxon>
        <taxon>Betaproteobacteria</taxon>
        <taxon>Burkholderiales</taxon>
        <taxon>Comamonadaceae</taxon>
    </lineage>
</organism>
<evidence type="ECO:0000313" key="2">
    <source>
        <dbReference type="Proteomes" id="UP000626210"/>
    </source>
</evidence>
<dbReference type="EMBL" id="BMYK01000020">
    <property type="protein sequence ID" value="GHC95531.1"/>
    <property type="molecule type" value="Genomic_DNA"/>
</dbReference>
<accession>A0ABQ3G7Q4</accession>
<dbReference type="RefSeq" id="WP_189689466.1">
    <property type="nucleotide sequence ID" value="NZ_BMYK01000020.1"/>
</dbReference>
<gene>
    <name evidence="1" type="ORF">GCM10007320_48640</name>
</gene>